<organism evidence="8 9">
    <name type="scientific">Ranitomeya imitator</name>
    <name type="common">mimic poison frog</name>
    <dbReference type="NCBI Taxonomy" id="111125"/>
    <lineage>
        <taxon>Eukaryota</taxon>
        <taxon>Metazoa</taxon>
        <taxon>Chordata</taxon>
        <taxon>Craniata</taxon>
        <taxon>Vertebrata</taxon>
        <taxon>Euteleostomi</taxon>
        <taxon>Amphibia</taxon>
        <taxon>Batrachia</taxon>
        <taxon>Anura</taxon>
        <taxon>Neobatrachia</taxon>
        <taxon>Hyloidea</taxon>
        <taxon>Dendrobatidae</taxon>
        <taxon>Dendrobatinae</taxon>
        <taxon>Ranitomeya</taxon>
    </lineage>
</organism>
<keyword evidence="3" id="KW-0418">Kinase</keyword>
<dbReference type="InterPro" id="IPR017441">
    <property type="entry name" value="Protein_kinase_ATP_BS"/>
</dbReference>
<dbReference type="PANTHER" id="PTHR48016">
    <property type="entry name" value="MAP KINASE KINASE KINASE SSK2-RELATED-RELATED"/>
    <property type="match status" value="1"/>
</dbReference>
<keyword evidence="1" id="KW-0808">Transferase</keyword>
<dbReference type="InterPro" id="IPR011009">
    <property type="entry name" value="Kinase-like_dom_sf"/>
</dbReference>
<feature type="domain" description="Protein kinase" evidence="7">
    <location>
        <begin position="201"/>
        <end position="456"/>
    </location>
</feature>
<evidence type="ECO:0000256" key="5">
    <source>
        <dbReference type="PROSITE-ProRule" id="PRU10141"/>
    </source>
</evidence>
<accession>A0ABN9M4L4</accession>
<feature type="compositionally biased region" description="Polar residues" evidence="6">
    <location>
        <begin position="29"/>
        <end position="44"/>
    </location>
</feature>
<dbReference type="EMBL" id="CAUEEQ010037186">
    <property type="protein sequence ID" value="CAJ0953687.1"/>
    <property type="molecule type" value="Genomic_DNA"/>
</dbReference>
<evidence type="ECO:0000256" key="6">
    <source>
        <dbReference type="SAM" id="MobiDB-lite"/>
    </source>
</evidence>
<proteinExistence type="predicted"/>
<evidence type="ECO:0000256" key="3">
    <source>
        <dbReference type="ARBA" id="ARBA00022777"/>
    </source>
</evidence>
<keyword evidence="2 5" id="KW-0547">Nucleotide-binding</keyword>
<dbReference type="SUPFAM" id="SSF56112">
    <property type="entry name" value="Protein kinase-like (PK-like)"/>
    <property type="match status" value="1"/>
</dbReference>
<evidence type="ECO:0000313" key="9">
    <source>
        <dbReference type="Proteomes" id="UP001176940"/>
    </source>
</evidence>
<comment type="caution">
    <text evidence="8">The sequence shown here is derived from an EMBL/GenBank/DDBJ whole genome shotgun (WGS) entry which is preliminary data.</text>
</comment>
<protein>
    <recommendedName>
        <fullName evidence="7">Protein kinase domain-containing protein</fullName>
    </recommendedName>
</protein>
<sequence>MPNQPEENQTTPEQETRIPIPVQDEESLSKQWHSNDVQNYNSIPQPDKNIEYPPVNSQPCAADNHKVLHKLISLSQCICHVGAGKLQPQTNTLLDAPQQRDRVLDIILGHDDYEKIHFSQWGSSKFTNSCMDSKTQSVEEGVLMALKDSVSCGDAYNLCTLAKSWKKHDDQDELDVDNEGILLKEELRMEDYEYRTDTHWTKSKEVLGSGSFGDVFFGKDKKTGYQFAAKIINVNSFRHEELTCCLAVNSEKIVPVYGAVREGPCITVFMKLMDGGSLGQLIKRSGFLAEDWALYYTGQVLQGLRHLHASNILHGDIKADNVLLTDNGKTAYLCDFGHAAQLPPGGCKTQLLTGDYVPGTETHMAPELVRGEPCDTKMDVWSTCCMLLHMLNGWHPWSRTHKAPLCLKIATEPPPLQEIPPSCNHLTRSLIVDGLQKDPTNRPDAVDLIQKVETVIQKIGGLKSSYKTEYKEPRMFPPHTVTDVLEVSTCQLKTFHEEAMTVQDYSTQQITEDASFTSHKSLEQARISYLYMENLSQPYSLEEQEHMFLSEPSLEPLPSRKDSLTTLDTKSSGIYSWDSQMEPWSIHSDSLFSRGIATTPSWFNGIKVHLKVFNGETLHIWESGRTKLGDLAVGISSQILMKSFTIVDSKGTPIPWDTDIADCGIELQCSLTHDRGSWLWRVNKGKIEEGHTREVYTGGGTDALTSPAPE</sequence>
<dbReference type="InterPro" id="IPR000719">
    <property type="entry name" value="Prot_kinase_dom"/>
</dbReference>
<keyword evidence="9" id="KW-1185">Reference proteome</keyword>
<dbReference type="PROSITE" id="PS00107">
    <property type="entry name" value="PROTEIN_KINASE_ATP"/>
    <property type="match status" value="1"/>
</dbReference>
<dbReference type="PROSITE" id="PS50011">
    <property type="entry name" value="PROTEIN_KINASE_DOM"/>
    <property type="match status" value="1"/>
</dbReference>
<dbReference type="InterPro" id="IPR050538">
    <property type="entry name" value="MAP_kinase_kinase_kinase"/>
</dbReference>
<evidence type="ECO:0000259" key="7">
    <source>
        <dbReference type="PROSITE" id="PS50011"/>
    </source>
</evidence>
<dbReference type="SMART" id="SM00220">
    <property type="entry name" value="S_TKc"/>
    <property type="match status" value="1"/>
</dbReference>
<evidence type="ECO:0000256" key="4">
    <source>
        <dbReference type="ARBA" id="ARBA00022840"/>
    </source>
</evidence>
<evidence type="ECO:0000256" key="1">
    <source>
        <dbReference type="ARBA" id="ARBA00022679"/>
    </source>
</evidence>
<evidence type="ECO:0000256" key="2">
    <source>
        <dbReference type="ARBA" id="ARBA00022741"/>
    </source>
</evidence>
<keyword evidence="4 5" id="KW-0067">ATP-binding</keyword>
<dbReference type="PANTHER" id="PTHR48016:SF9">
    <property type="entry name" value="MITOGEN-ACTIVATED PROTEIN KINASE KINASE KINASE 14"/>
    <property type="match status" value="1"/>
</dbReference>
<dbReference type="InterPro" id="IPR008271">
    <property type="entry name" value="Ser/Thr_kinase_AS"/>
</dbReference>
<gene>
    <name evidence="8" type="ORF">RIMI_LOCUS14424112</name>
</gene>
<reference evidence="8" key="1">
    <citation type="submission" date="2023-07" db="EMBL/GenBank/DDBJ databases">
        <authorList>
            <person name="Stuckert A."/>
        </authorList>
    </citation>
    <scope>NUCLEOTIDE SEQUENCE</scope>
</reference>
<dbReference type="Proteomes" id="UP001176940">
    <property type="component" value="Unassembled WGS sequence"/>
</dbReference>
<dbReference type="Gene3D" id="1.10.510.10">
    <property type="entry name" value="Transferase(Phosphotransferase) domain 1"/>
    <property type="match status" value="1"/>
</dbReference>
<feature type="compositionally biased region" description="Low complexity" evidence="6">
    <location>
        <begin position="1"/>
        <end position="13"/>
    </location>
</feature>
<dbReference type="PROSITE" id="PS00108">
    <property type="entry name" value="PROTEIN_KINASE_ST"/>
    <property type="match status" value="1"/>
</dbReference>
<feature type="region of interest" description="Disordered" evidence="6">
    <location>
        <begin position="1"/>
        <end position="49"/>
    </location>
</feature>
<name>A0ABN9M4L4_9NEOB</name>
<evidence type="ECO:0000313" key="8">
    <source>
        <dbReference type="EMBL" id="CAJ0953687.1"/>
    </source>
</evidence>
<feature type="binding site" evidence="5">
    <location>
        <position position="230"/>
    </location>
    <ligand>
        <name>ATP</name>
        <dbReference type="ChEBI" id="CHEBI:30616"/>
    </ligand>
</feature>
<dbReference type="Gene3D" id="3.30.200.20">
    <property type="entry name" value="Phosphorylase Kinase, domain 1"/>
    <property type="match status" value="1"/>
</dbReference>
<dbReference type="Pfam" id="PF00069">
    <property type="entry name" value="Pkinase"/>
    <property type="match status" value="1"/>
</dbReference>